<gene>
    <name evidence="2" type="ORF">BQ8769_110</name>
</gene>
<dbReference type="EMBL" id="LT719075">
    <property type="protein sequence ID" value="SJK83492.1"/>
    <property type="molecule type" value="Genomic_DNA"/>
</dbReference>
<accession>A0A0A8J2Z9</accession>
<proteinExistence type="predicted"/>
<evidence type="ECO:0000313" key="2">
    <source>
        <dbReference type="EMBL" id="SJK83492.1"/>
    </source>
</evidence>
<organism evidence="1">
    <name type="scientific">Escherichia coli</name>
    <dbReference type="NCBI Taxonomy" id="562"/>
    <lineage>
        <taxon>Bacteria</taxon>
        <taxon>Pseudomonadati</taxon>
        <taxon>Pseudomonadota</taxon>
        <taxon>Gammaproteobacteria</taxon>
        <taxon>Enterobacterales</taxon>
        <taxon>Enterobacteriaceae</taxon>
        <taxon>Escherichia</taxon>
    </lineage>
</organism>
<name>A0A0A8J2Z9_ECOLX</name>
<reference evidence="1" key="1">
    <citation type="journal article" date="2014" name="DNA Res.">
        <title>A complete view of the genetic diversity of the Escherichia coli O-antigen biosynthesis gene cluster.</title>
        <authorList>
            <person name="Iguchi A."/>
            <person name="Iyoda S."/>
            <person name="Kikuchi T."/>
            <person name="Ogura Y."/>
            <person name="Katsura K."/>
            <person name="Ohnishi M."/>
            <person name="Hayashi T."/>
            <person name="Thomson N.R."/>
        </authorList>
    </citation>
    <scope>NUCLEOTIDE SEQUENCE</scope>
    <source>
        <strain evidence="1">U1-41</strain>
    </source>
</reference>
<protein>
    <submittedName>
        <fullName evidence="2">Mobile element protein</fullName>
    </submittedName>
    <submittedName>
        <fullName evidence="1">Transposase orfA of IS1X4</fullName>
    </submittedName>
</protein>
<sequence length="70" mass="7791">MYDGVFEVLQWLLFLSAVPPVQLLKAWCVTVKVLPDISAISALTAVKHGSYSSLTPLLNPVRIRKSLIWP</sequence>
<dbReference type="AlphaFoldDB" id="A0A0A8J2Z9"/>
<reference evidence="2" key="3">
    <citation type="submission" date="2017-01" db="EMBL/GenBank/DDBJ databases">
        <authorList>
            <person name="Mah S.A."/>
            <person name="Swanson W.J."/>
            <person name="Moy G.W."/>
            <person name="Vacquier V.D."/>
        </authorList>
    </citation>
    <scope>NUCLEOTIDE SEQUENCE</scope>
    <source>
        <strain evidence="2">C700-09</strain>
    </source>
</reference>
<evidence type="ECO:0000313" key="1">
    <source>
        <dbReference type="EMBL" id="BAQ00561.1"/>
    </source>
</evidence>
<dbReference type="Proteomes" id="UP000245997">
    <property type="component" value="Plasmid pAA"/>
</dbReference>
<evidence type="ECO:0000313" key="3">
    <source>
        <dbReference type="Proteomes" id="UP000245997"/>
    </source>
</evidence>
<dbReference type="EMBL" id="AB811596">
    <property type="protein sequence ID" value="BAQ00561.1"/>
    <property type="molecule type" value="Genomic_DNA"/>
</dbReference>
<reference evidence="3" key="2">
    <citation type="submission" date="2017-01" db="EMBL/GenBank/DDBJ databases">
        <authorList>
            <person name="Joensson R."/>
        </authorList>
    </citation>
    <scope>NUCLEOTIDE SEQUENCE [LARGE SCALE GENOMIC DNA]</scope>
</reference>